<dbReference type="EMBL" id="JARGDH010000002">
    <property type="protein sequence ID" value="KAL0277523.1"/>
    <property type="molecule type" value="Genomic_DNA"/>
</dbReference>
<protein>
    <recommendedName>
        <fullName evidence="3">Osiris 2</fullName>
    </recommendedName>
</protein>
<organism evidence="2">
    <name type="scientific">Menopon gallinae</name>
    <name type="common">poultry shaft louse</name>
    <dbReference type="NCBI Taxonomy" id="328185"/>
    <lineage>
        <taxon>Eukaryota</taxon>
        <taxon>Metazoa</taxon>
        <taxon>Ecdysozoa</taxon>
        <taxon>Arthropoda</taxon>
        <taxon>Hexapoda</taxon>
        <taxon>Insecta</taxon>
        <taxon>Pterygota</taxon>
        <taxon>Neoptera</taxon>
        <taxon>Paraneoptera</taxon>
        <taxon>Psocodea</taxon>
        <taxon>Troctomorpha</taxon>
        <taxon>Phthiraptera</taxon>
        <taxon>Amblycera</taxon>
        <taxon>Menoponidae</taxon>
        <taxon>Menopon</taxon>
    </lineage>
</organism>
<dbReference type="PANTHER" id="PTHR21879">
    <property type="entry name" value="FI03362P-RELATED-RELATED"/>
    <property type="match status" value="1"/>
</dbReference>
<comment type="caution">
    <text evidence="2">The sequence shown here is derived from an EMBL/GenBank/DDBJ whole genome shotgun (WGS) entry which is preliminary data.</text>
</comment>
<sequence>MCLTLTAAADKSTVEKGSIYTNLTETDWKEYFFGNASESENAVPEGRTRSGKDFFDYIGLGTGPETDPYLARANELCLSGDLSECFKSRALASLDDFFTKEGYYVTENVRVVRMPAEQLRRLVSEPYEFSTQPRAEETEWEQFVKFLMRKIERFVKSTALEVKVPDELTEEGRYSPRFVDEIASEIDVLEDKKAPKFTRFKLKRLFIPLLIILKLFKLKLLLFLPMILGIASFKKLLGFLAIVVPGMIGVFKLCKPQLYSTSFGNGHATYYQHQPPQYTPAGVVSGSPQYYSHHVPYQPHYEDRYGYTGYNSNVETGKAAKSGSVAFRDDAQASGSEAHEIAYSGYNSYRQS</sequence>
<evidence type="ECO:0000313" key="2">
    <source>
        <dbReference type="EMBL" id="KAL0277523.1"/>
    </source>
</evidence>
<evidence type="ECO:0000256" key="1">
    <source>
        <dbReference type="SAM" id="Phobius"/>
    </source>
</evidence>
<keyword evidence="1" id="KW-0472">Membrane</keyword>
<feature type="transmembrane region" description="Helical" evidence="1">
    <location>
        <begin position="205"/>
        <end position="230"/>
    </location>
</feature>
<keyword evidence="1" id="KW-0812">Transmembrane</keyword>
<dbReference type="Pfam" id="PF07898">
    <property type="entry name" value="DUF1676"/>
    <property type="match status" value="1"/>
</dbReference>
<evidence type="ECO:0008006" key="3">
    <source>
        <dbReference type="Google" id="ProtNLM"/>
    </source>
</evidence>
<dbReference type="PANTHER" id="PTHR21879:SF10">
    <property type="entry name" value="LP14110P"/>
    <property type="match status" value="1"/>
</dbReference>
<proteinExistence type="predicted"/>
<dbReference type="AlphaFoldDB" id="A0AAW2I6U2"/>
<accession>A0AAW2I6U2</accession>
<dbReference type="GO" id="GO:0016020">
    <property type="term" value="C:membrane"/>
    <property type="evidence" value="ECO:0007669"/>
    <property type="project" value="TreeGrafter"/>
</dbReference>
<reference evidence="2" key="1">
    <citation type="journal article" date="2024" name="Gigascience">
        <title>Chromosome-level genome of the poultry shaft louse Menopon gallinae provides insight into the host-switching and adaptive evolution of parasitic lice.</title>
        <authorList>
            <person name="Xu Y."/>
            <person name="Ma L."/>
            <person name="Liu S."/>
            <person name="Liang Y."/>
            <person name="Liu Q."/>
            <person name="He Z."/>
            <person name="Tian L."/>
            <person name="Duan Y."/>
            <person name="Cai W."/>
            <person name="Li H."/>
            <person name="Song F."/>
        </authorList>
    </citation>
    <scope>NUCLEOTIDE SEQUENCE</scope>
    <source>
        <strain evidence="2">Cailab_2023a</strain>
    </source>
</reference>
<feature type="transmembrane region" description="Helical" evidence="1">
    <location>
        <begin position="236"/>
        <end position="254"/>
    </location>
</feature>
<name>A0AAW2I6U2_9NEOP</name>
<dbReference type="InterPro" id="IPR012464">
    <property type="entry name" value="DUF1676"/>
</dbReference>
<keyword evidence="1" id="KW-1133">Transmembrane helix</keyword>
<gene>
    <name evidence="2" type="ORF">PYX00_004774</name>
</gene>